<feature type="transmembrane region" description="Helical" evidence="2">
    <location>
        <begin position="152"/>
        <end position="173"/>
    </location>
</feature>
<dbReference type="OrthoDB" id="5189233at2"/>
<dbReference type="AlphaFoldDB" id="A0A1G7DIK4"/>
<feature type="region of interest" description="Disordered" evidence="1">
    <location>
        <begin position="395"/>
        <end position="438"/>
    </location>
</feature>
<keyword evidence="2" id="KW-0472">Membrane</keyword>
<feature type="region of interest" description="Disordered" evidence="1">
    <location>
        <begin position="1"/>
        <end position="51"/>
    </location>
</feature>
<feature type="transmembrane region" description="Helical" evidence="2">
    <location>
        <begin position="307"/>
        <end position="326"/>
    </location>
</feature>
<feature type="compositionally biased region" description="Pro residues" evidence="1">
    <location>
        <begin position="41"/>
        <end position="51"/>
    </location>
</feature>
<feature type="transmembrane region" description="Helical" evidence="2">
    <location>
        <begin position="92"/>
        <end position="109"/>
    </location>
</feature>
<proteinExistence type="predicted"/>
<evidence type="ECO:0000256" key="1">
    <source>
        <dbReference type="SAM" id="MobiDB-lite"/>
    </source>
</evidence>
<feature type="transmembrane region" description="Helical" evidence="2">
    <location>
        <begin position="267"/>
        <end position="295"/>
    </location>
</feature>
<feature type="transmembrane region" description="Helical" evidence="2">
    <location>
        <begin position="121"/>
        <end position="146"/>
    </location>
</feature>
<evidence type="ECO:0000313" key="4">
    <source>
        <dbReference type="Proteomes" id="UP000198949"/>
    </source>
</evidence>
<keyword evidence="2" id="KW-0812">Transmembrane</keyword>
<dbReference type="EMBL" id="FNAD01000025">
    <property type="protein sequence ID" value="SDE50880.1"/>
    <property type="molecule type" value="Genomic_DNA"/>
</dbReference>
<dbReference type="Proteomes" id="UP000198949">
    <property type="component" value="Unassembled WGS sequence"/>
</dbReference>
<feature type="transmembrane region" description="Helical" evidence="2">
    <location>
        <begin position="228"/>
        <end position="247"/>
    </location>
</feature>
<feature type="transmembrane region" description="Helical" evidence="2">
    <location>
        <begin position="65"/>
        <end position="86"/>
    </location>
</feature>
<organism evidence="3 4">
    <name type="scientific">Glycomyces harbinensis</name>
    <dbReference type="NCBI Taxonomy" id="58114"/>
    <lineage>
        <taxon>Bacteria</taxon>
        <taxon>Bacillati</taxon>
        <taxon>Actinomycetota</taxon>
        <taxon>Actinomycetes</taxon>
        <taxon>Glycomycetales</taxon>
        <taxon>Glycomycetaceae</taxon>
        <taxon>Glycomyces</taxon>
    </lineage>
</organism>
<reference evidence="4" key="1">
    <citation type="submission" date="2016-10" db="EMBL/GenBank/DDBJ databases">
        <authorList>
            <person name="Varghese N."/>
            <person name="Submissions S."/>
        </authorList>
    </citation>
    <scope>NUCLEOTIDE SEQUENCE [LARGE SCALE GENOMIC DNA]</scope>
    <source>
        <strain evidence="4">CGMCC 4.3516</strain>
    </source>
</reference>
<name>A0A1G7DIK4_9ACTN</name>
<dbReference type="RefSeq" id="WP_091040537.1">
    <property type="nucleotide sequence ID" value="NZ_FNAD01000025.1"/>
</dbReference>
<feature type="compositionally biased region" description="Low complexity" evidence="1">
    <location>
        <begin position="14"/>
        <end position="26"/>
    </location>
</feature>
<protein>
    <submittedName>
        <fullName evidence="3">Uncharacterized protein</fullName>
    </submittedName>
</protein>
<feature type="compositionally biased region" description="Low complexity" evidence="1">
    <location>
        <begin position="419"/>
        <end position="429"/>
    </location>
</feature>
<evidence type="ECO:0000256" key="2">
    <source>
        <dbReference type="SAM" id="Phobius"/>
    </source>
</evidence>
<keyword evidence="2" id="KW-1133">Transmembrane helix</keyword>
<accession>A0A1G7DIK4</accession>
<feature type="compositionally biased region" description="Gly residues" evidence="1">
    <location>
        <begin position="408"/>
        <end position="418"/>
    </location>
</feature>
<evidence type="ECO:0000313" key="3">
    <source>
        <dbReference type="EMBL" id="SDE50880.1"/>
    </source>
</evidence>
<gene>
    <name evidence="3" type="ORF">SAMN05216270_12528</name>
</gene>
<dbReference type="STRING" id="58114.SAMN05216270_12528"/>
<sequence>MTFPPPPPDRMHLQYQPVPVQQPQQMGPGGAYGPMRQDPGQPVPGQLPPPSMTAAKPGTITGVQVILWIFLALGSLGNLASIISMVDMFNPFQLIGLGFAAYSTIQALLSGVHIARGKRWAWIWTLVSAILGLLMSAAAIVFGVIYVDNGGWVTLLVGIALAALYGTLLGLLCSKSARQWILMHRIQRGEVQLPGGMGPDGAVQGGTAQGGMVQGSAPQRPETKPGTVNFAIVVLGLLVLATGWSLYANVTTLIAMNRAGVPTGIEYMAMGYGAFIVVVSISVLAPILVCALIAALGLNKGRFGARVFTIIWTSVLVLPWGFLVFGQVMDYLRYADAIPPPDRSSWTIAVARGVAIVVLLVVAFIAVLLPGVRAWTPGKPATALVVMVPMGQPQPGPYGQQQAPQYGGPQGSHYGGPQGQQAPQQQGPAQQPPYPPQY</sequence>
<keyword evidence="4" id="KW-1185">Reference proteome</keyword>
<feature type="transmembrane region" description="Helical" evidence="2">
    <location>
        <begin position="346"/>
        <end position="369"/>
    </location>
</feature>
<feature type="compositionally biased region" description="Low complexity" evidence="1">
    <location>
        <begin position="395"/>
        <end position="407"/>
    </location>
</feature>